<dbReference type="PROSITE" id="PS50994">
    <property type="entry name" value="INTEGRASE"/>
    <property type="match status" value="1"/>
</dbReference>
<sequence>MAVDYISKWIEESPLKKTKGENVTHFLWKNTVTRFGIRKVLVSHNRPQFEGKILADFCEKFGIEHRFAPVHYPQLNGQVEVMNRIIFKEIKKNLLQSGKSGGRTYELDDLEGKPIPRTWHASKLSKYYV</sequence>
<proteinExistence type="predicted"/>
<dbReference type="InterPro" id="IPR001584">
    <property type="entry name" value="Integrase_cat-core"/>
</dbReference>
<evidence type="ECO:0000313" key="3">
    <source>
        <dbReference type="Proteomes" id="UP001454036"/>
    </source>
</evidence>
<dbReference type="PANTHER" id="PTHR37984:SF5">
    <property type="entry name" value="PROTEIN NYNRIN-LIKE"/>
    <property type="match status" value="1"/>
</dbReference>
<gene>
    <name evidence="2" type="ORF">LIER_13288</name>
</gene>
<name>A0AAV3Q045_LITER</name>
<reference evidence="2 3" key="1">
    <citation type="submission" date="2024-01" db="EMBL/GenBank/DDBJ databases">
        <title>The complete chloroplast genome sequence of Lithospermum erythrorhizon: insights into the phylogenetic relationship among Boraginaceae species and the maternal lineages of purple gromwells.</title>
        <authorList>
            <person name="Okada T."/>
            <person name="Watanabe K."/>
        </authorList>
    </citation>
    <scope>NUCLEOTIDE SEQUENCE [LARGE SCALE GENOMIC DNA]</scope>
</reference>
<dbReference type="Proteomes" id="UP001454036">
    <property type="component" value="Unassembled WGS sequence"/>
</dbReference>
<dbReference type="AlphaFoldDB" id="A0AAV3Q045"/>
<accession>A0AAV3Q045</accession>
<dbReference type="Gene3D" id="3.30.420.10">
    <property type="entry name" value="Ribonuclease H-like superfamily/Ribonuclease H"/>
    <property type="match status" value="1"/>
</dbReference>
<dbReference type="SUPFAM" id="SSF53098">
    <property type="entry name" value="Ribonuclease H-like"/>
    <property type="match status" value="1"/>
</dbReference>
<dbReference type="InterPro" id="IPR036397">
    <property type="entry name" value="RNaseH_sf"/>
</dbReference>
<evidence type="ECO:0000259" key="1">
    <source>
        <dbReference type="PROSITE" id="PS50994"/>
    </source>
</evidence>
<protein>
    <recommendedName>
        <fullName evidence="1">Integrase catalytic domain-containing protein</fullName>
    </recommendedName>
</protein>
<comment type="caution">
    <text evidence="2">The sequence shown here is derived from an EMBL/GenBank/DDBJ whole genome shotgun (WGS) entry which is preliminary data.</text>
</comment>
<organism evidence="2 3">
    <name type="scientific">Lithospermum erythrorhizon</name>
    <name type="common">Purple gromwell</name>
    <name type="synonym">Lithospermum officinale var. erythrorhizon</name>
    <dbReference type="NCBI Taxonomy" id="34254"/>
    <lineage>
        <taxon>Eukaryota</taxon>
        <taxon>Viridiplantae</taxon>
        <taxon>Streptophyta</taxon>
        <taxon>Embryophyta</taxon>
        <taxon>Tracheophyta</taxon>
        <taxon>Spermatophyta</taxon>
        <taxon>Magnoliopsida</taxon>
        <taxon>eudicotyledons</taxon>
        <taxon>Gunneridae</taxon>
        <taxon>Pentapetalae</taxon>
        <taxon>asterids</taxon>
        <taxon>lamiids</taxon>
        <taxon>Boraginales</taxon>
        <taxon>Boraginaceae</taxon>
        <taxon>Boraginoideae</taxon>
        <taxon>Lithospermeae</taxon>
        <taxon>Lithospermum</taxon>
    </lineage>
</organism>
<dbReference type="InterPro" id="IPR012337">
    <property type="entry name" value="RNaseH-like_sf"/>
</dbReference>
<evidence type="ECO:0000313" key="2">
    <source>
        <dbReference type="EMBL" id="GAA0155592.1"/>
    </source>
</evidence>
<dbReference type="PANTHER" id="PTHR37984">
    <property type="entry name" value="PROTEIN CBG26694"/>
    <property type="match status" value="1"/>
</dbReference>
<dbReference type="GO" id="GO:0015074">
    <property type="term" value="P:DNA integration"/>
    <property type="evidence" value="ECO:0007669"/>
    <property type="project" value="InterPro"/>
</dbReference>
<dbReference type="InterPro" id="IPR050951">
    <property type="entry name" value="Retrovirus_Pol_polyprotein"/>
</dbReference>
<dbReference type="GO" id="GO:0003676">
    <property type="term" value="F:nucleic acid binding"/>
    <property type="evidence" value="ECO:0007669"/>
    <property type="project" value="InterPro"/>
</dbReference>
<keyword evidence="3" id="KW-1185">Reference proteome</keyword>
<feature type="domain" description="Integrase catalytic" evidence="1">
    <location>
        <begin position="1"/>
        <end position="92"/>
    </location>
</feature>
<dbReference type="EMBL" id="BAABME010002657">
    <property type="protein sequence ID" value="GAA0155592.1"/>
    <property type="molecule type" value="Genomic_DNA"/>
</dbReference>